<keyword evidence="3" id="KW-0732">Signal</keyword>
<dbReference type="SUPFAM" id="SSF49785">
    <property type="entry name" value="Galactose-binding domain-like"/>
    <property type="match status" value="1"/>
</dbReference>
<keyword evidence="2" id="KW-0378">Hydrolase</keyword>
<dbReference type="SUPFAM" id="SSF69318">
    <property type="entry name" value="Integrin alpha N-terminal domain"/>
    <property type="match status" value="1"/>
</dbReference>
<organism evidence="5 6">
    <name type="scientific">Aquimonas voraii</name>
    <dbReference type="NCBI Taxonomy" id="265719"/>
    <lineage>
        <taxon>Bacteria</taxon>
        <taxon>Pseudomonadati</taxon>
        <taxon>Pseudomonadota</taxon>
        <taxon>Gammaproteobacteria</taxon>
        <taxon>Lysobacterales</taxon>
        <taxon>Lysobacteraceae</taxon>
        <taxon>Aquimonas</taxon>
    </lineage>
</organism>
<keyword evidence="1" id="KW-0645">Protease</keyword>
<dbReference type="InterPro" id="IPR008979">
    <property type="entry name" value="Galactose-bd-like_sf"/>
</dbReference>
<evidence type="ECO:0000256" key="3">
    <source>
        <dbReference type="SAM" id="SignalP"/>
    </source>
</evidence>
<feature type="domain" description="P/Homo B" evidence="4">
    <location>
        <begin position="19"/>
        <end position="204"/>
    </location>
</feature>
<evidence type="ECO:0000313" key="6">
    <source>
        <dbReference type="Proteomes" id="UP000199603"/>
    </source>
</evidence>
<dbReference type="EMBL" id="FNAG01000002">
    <property type="protein sequence ID" value="SDD46103.1"/>
    <property type="molecule type" value="Genomic_DNA"/>
</dbReference>
<dbReference type="Gene3D" id="2.60.120.260">
    <property type="entry name" value="Galactose-binding domain-like"/>
    <property type="match status" value="1"/>
</dbReference>
<proteinExistence type="predicted"/>
<keyword evidence="6" id="KW-1185">Reference proteome</keyword>
<accession>A0A1G6UXY8</accession>
<evidence type="ECO:0000256" key="2">
    <source>
        <dbReference type="ARBA" id="ARBA00022801"/>
    </source>
</evidence>
<dbReference type="PANTHER" id="PTHR39431">
    <property type="entry name" value="FRPA/C-RELATED PROTEIN"/>
    <property type="match status" value="1"/>
</dbReference>
<evidence type="ECO:0000313" key="5">
    <source>
        <dbReference type="EMBL" id="SDD46103.1"/>
    </source>
</evidence>
<sequence>MRPLNIVLGVAFGLAASTVVAVPVSFPGGNTGAIPDNDVVNGRVVTFAVSGLVGTLRGVELTTNLSHTFAGDLTATLISPGGTARLVIFGRPGAGRVSTFGDSSNFGGTYAFSDLGRPDLVPALTAIDTNGTLGSGTYRTTSRGASGRSNAGGCPTSLRGVFGGLTAAEVNGTWTLVVTDAVNGDVGTIDTSTLTLDMQGPSIFANGFEAAAALAPEAKLALGALAPAHCVNKVQADFTGDGLTDYAIARSNGGTVGWIIRENLGNGTAAATELTFNLGNATSDFIDSFDLDGDRIADPAVWTPGPNESGRFQVRLSSRNGAVREVVFGQTGDDPTQSGDYDGDGIDDLAVYRSPPFGSPDGPLQLRYLRSSNGSVGVIGTGTGVSGDQFAISGFDYSGDGLADVVVQEPDTTTPANARFRMLNASSGAQFSSFVLGLATDFLIPGSHVGSSWADVTVRRTVSGNRELRSRDSQTGVEAPVVVFGITGDASISGDYDGDGVSDHGIWRSSSTPGDSAFQVRPSGNTASVWSIPFGQAADYPIAGSRVR</sequence>
<dbReference type="STRING" id="265719.SAMN04488509_102544"/>
<protein>
    <recommendedName>
        <fullName evidence="4">P/Homo B domain-containing protein</fullName>
    </recommendedName>
</protein>
<dbReference type="AlphaFoldDB" id="A0A1G6UXY8"/>
<dbReference type="InterPro" id="IPR002884">
    <property type="entry name" value="P_dom"/>
</dbReference>
<reference evidence="5 6" key="1">
    <citation type="submission" date="2016-10" db="EMBL/GenBank/DDBJ databases">
        <authorList>
            <person name="de Groot N.N."/>
        </authorList>
    </citation>
    <scope>NUCLEOTIDE SEQUENCE [LARGE SCALE GENOMIC DNA]</scope>
    <source>
        <strain evidence="5 6">DSM 16957</strain>
    </source>
</reference>
<dbReference type="PANTHER" id="PTHR39431:SF1">
    <property type="entry name" value="FRPA_C-RELATED PROTEIN"/>
    <property type="match status" value="1"/>
</dbReference>
<dbReference type="Proteomes" id="UP000199603">
    <property type="component" value="Unassembled WGS sequence"/>
</dbReference>
<evidence type="ECO:0000256" key="1">
    <source>
        <dbReference type="ARBA" id="ARBA00022670"/>
    </source>
</evidence>
<name>A0A1G6UXY8_9GAMM</name>
<dbReference type="GO" id="GO:0006508">
    <property type="term" value="P:proteolysis"/>
    <property type="evidence" value="ECO:0007669"/>
    <property type="project" value="UniProtKB-KW"/>
</dbReference>
<gene>
    <name evidence="5" type="ORF">SAMN04488509_102544</name>
</gene>
<evidence type="ECO:0000259" key="4">
    <source>
        <dbReference type="PROSITE" id="PS51829"/>
    </source>
</evidence>
<dbReference type="GO" id="GO:0004252">
    <property type="term" value="F:serine-type endopeptidase activity"/>
    <property type="evidence" value="ECO:0007669"/>
    <property type="project" value="InterPro"/>
</dbReference>
<feature type="chain" id="PRO_5011677916" description="P/Homo B domain-containing protein" evidence="3">
    <location>
        <begin position="22"/>
        <end position="548"/>
    </location>
</feature>
<dbReference type="InterPro" id="IPR028994">
    <property type="entry name" value="Integrin_alpha_N"/>
</dbReference>
<feature type="signal peptide" evidence="3">
    <location>
        <begin position="1"/>
        <end position="21"/>
    </location>
</feature>
<dbReference type="PROSITE" id="PS51829">
    <property type="entry name" value="P_HOMO_B"/>
    <property type="match status" value="1"/>
</dbReference>